<dbReference type="InterPro" id="IPR003565">
    <property type="entry name" value="Tetra_PHTase"/>
</dbReference>
<evidence type="ECO:0000256" key="2">
    <source>
        <dbReference type="ARBA" id="ARBA00018911"/>
    </source>
</evidence>
<dbReference type="InterPro" id="IPR051325">
    <property type="entry name" value="Nudix_hydrolase_domain"/>
</dbReference>
<dbReference type="Pfam" id="PF00293">
    <property type="entry name" value="NUDIX"/>
    <property type="match status" value="1"/>
</dbReference>
<evidence type="ECO:0000256" key="6">
    <source>
        <dbReference type="RuleBase" id="RU003476"/>
    </source>
</evidence>
<dbReference type="PANTHER" id="PTHR21340:SF0">
    <property type="entry name" value="BIS(5'-NUCLEOSYL)-TETRAPHOSPHATASE [ASYMMETRICAL]"/>
    <property type="match status" value="1"/>
</dbReference>
<dbReference type="CDD" id="cd03428">
    <property type="entry name" value="NUDIX_Ap4A_Nudt2"/>
    <property type="match status" value="1"/>
</dbReference>
<dbReference type="InterPro" id="IPR020084">
    <property type="entry name" value="NUDIX_hydrolase_CS"/>
</dbReference>
<keyword evidence="3" id="KW-0547">Nucleotide-binding</keyword>
<dbReference type="PROSITE" id="PS51462">
    <property type="entry name" value="NUDIX"/>
    <property type="match status" value="1"/>
</dbReference>
<evidence type="ECO:0000256" key="5">
    <source>
        <dbReference type="ARBA" id="ARBA00032644"/>
    </source>
</evidence>
<dbReference type="GO" id="GO:0004081">
    <property type="term" value="F:bis(5'-nucleosyl)-tetraphosphatase (asymmetrical) activity"/>
    <property type="evidence" value="ECO:0007669"/>
    <property type="project" value="TreeGrafter"/>
</dbReference>
<dbReference type="Proteomes" id="UP000260363">
    <property type="component" value="Chromosome"/>
</dbReference>
<organism evidence="8 9">
    <name type="scientific">Chlamydia muridarum</name>
    <dbReference type="NCBI Taxonomy" id="83560"/>
    <lineage>
        <taxon>Bacteria</taxon>
        <taxon>Pseudomonadati</taxon>
        <taxon>Chlamydiota</taxon>
        <taxon>Chlamydiia</taxon>
        <taxon>Chlamydiales</taxon>
        <taxon>Chlamydiaceae</taxon>
        <taxon>Chlamydia/Chlamydophila group</taxon>
        <taxon>Chlamydia</taxon>
    </lineage>
</organism>
<dbReference type="Gene3D" id="3.90.79.10">
    <property type="entry name" value="Nucleoside Triphosphate Pyrophosphohydrolase"/>
    <property type="match status" value="1"/>
</dbReference>
<dbReference type="GO" id="GO:0000166">
    <property type="term" value="F:nucleotide binding"/>
    <property type="evidence" value="ECO:0007669"/>
    <property type="project" value="UniProtKB-KW"/>
</dbReference>
<dbReference type="GeneID" id="1245686"/>
<dbReference type="AlphaFoldDB" id="A0A069ZQN7"/>
<dbReference type="KEGG" id="cmx:DNC_00800"/>
<evidence type="ECO:0000256" key="1">
    <source>
        <dbReference type="ARBA" id="ARBA00005582"/>
    </source>
</evidence>
<evidence type="ECO:0000259" key="7">
    <source>
        <dbReference type="PROSITE" id="PS51462"/>
    </source>
</evidence>
<dbReference type="SUPFAM" id="SSF55811">
    <property type="entry name" value="Nudix"/>
    <property type="match status" value="1"/>
</dbReference>
<feature type="domain" description="Nudix hydrolase" evidence="7">
    <location>
        <begin position="5"/>
        <end position="140"/>
    </location>
</feature>
<accession>A0A069ZQN7</accession>
<dbReference type="InterPro" id="IPR000086">
    <property type="entry name" value="NUDIX_hydrolase_dom"/>
</dbReference>
<proteinExistence type="inferred from homology"/>
<dbReference type="PANTHER" id="PTHR21340">
    <property type="entry name" value="DIADENOSINE 5,5-P1,P4-TETRAPHOSPHATE PYROPHOSPHOHYDROLASE MUTT"/>
    <property type="match status" value="1"/>
</dbReference>
<dbReference type="KEGG" id="cmg:NC81_00800"/>
<reference evidence="8 9" key="1">
    <citation type="submission" date="2014-02" db="EMBL/GenBank/DDBJ databases">
        <authorList>
            <person name="Chen C."/>
            <person name="Conrad T.A."/>
            <person name="Zhou Z."/>
            <person name="Lai Z."/>
            <person name="Zhong G."/>
        </authorList>
    </citation>
    <scope>NUCLEOTIDE SEQUENCE [LARGE SCALE GENOMIC DNA]</scope>
    <source>
        <strain evidence="8 9">Nigg3-28</strain>
    </source>
</reference>
<dbReference type="PATRIC" id="fig|83560.10.peg.152"/>
<keyword evidence="4 6" id="KW-0378">Hydrolase</keyword>
<evidence type="ECO:0000256" key="4">
    <source>
        <dbReference type="ARBA" id="ARBA00022801"/>
    </source>
</evidence>
<protein>
    <recommendedName>
        <fullName evidence="2">Bis(5'-nucleosyl)-tetraphosphatase [asymmetrical]</fullName>
    </recommendedName>
    <alternativeName>
        <fullName evidence="5">Diadenosine 5',5'''-P1,P4-tetraphosphate asymmetrical hydrolase</fullName>
    </alternativeName>
</protein>
<dbReference type="STRING" id="83560.NC80_00785"/>
<evidence type="ECO:0000313" key="8">
    <source>
        <dbReference type="EMBL" id="AJR10248.1"/>
    </source>
</evidence>
<dbReference type="InterPro" id="IPR015797">
    <property type="entry name" value="NUDIX_hydrolase-like_dom_sf"/>
</dbReference>
<evidence type="ECO:0000313" key="9">
    <source>
        <dbReference type="Proteomes" id="UP000260363"/>
    </source>
</evidence>
<dbReference type="GO" id="GO:0006167">
    <property type="term" value="P:AMP biosynthetic process"/>
    <property type="evidence" value="ECO:0007669"/>
    <property type="project" value="TreeGrafter"/>
</dbReference>
<dbReference type="EMBL" id="CP007217">
    <property type="protein sequence ID" value="AJR10248.1"/>
    <property type="molecule type" value="Genomic_DNA"/>
</dbReference>
<dbReference type="KEGG" id="cmm:NC80_00785"/>
<dbReference type="RefSeq" id="WP_010229534.1">
    <property type="nucleotide sequence ID" value="NZ_CP007217.1"/>
</dbReference>
<gene>
    <name evidence="8" type="ORF">BD36_00835</name>
</gene>
<evidence type="ECO:0000256" key="3">
    <source>
        <dbReference type="ARBA" id="ARBA00022741"/>
    </source>
</evidence>
<comment type="similarity">
    <text evidence="1 6">Belongs to the Nudix hydrolase family.</text>
</comment>
<dbReference type="PRINTS" id="PR00502">
    <property type="entry name" value="NUDIXFAMILY"/>
</dbReference>
<dbReference type="OMA" id="CFICHTR"/>
<name>A0A069ZQN7_CHLMR</name>
<dbReference type="InterPro" id="IPR020476">
    <property type="entry name" value="Nudix_hydrolase"/>
</dbReference>
<sequence length="150" mass="17352">MMKTKHEYSFGVIPIRFFGTPDRSTLKACFICHTDGKHWGFPKGHAEEKEGPQEAAERELVEETGLGIVNFFPKIFVENYSFNNKEEVFVRKEVTYFLAEVKGEVHADPDEICDVQWLSLQEGLRLLNFPEIRNIVTEADKFVQNYLFAS</sequence>
<dbReference type="GO" id="GO:0006754">
    <property type="term" value="P:ATP biosynthetic process"/>
    <property type="evidence" value="ECO:0007669"/>
    <property type="project" value="TreeGrafter"/>
</dbReference>
<dbReference type="PROSITE" id="PS00893">
    <property type="entry name" value="NUDIX_BOX"/>
    <property type="match status" value="1"/>
</dbReference>